<evidence type="ECO:0000259" key="3">
    <source>
        <dbReference type="Pfam" id="PF03413"/>
    </source>
</evidence>
<keyword evidence="2" id="KW-0732">Signal</keyword>
<evidence type="ECO:0000256" key="1">
    <source>
        <dbReference type="SAM" id="MobiDB-lite"/>
    </source>
</evidence>
<name>A0A1I4L5T8_9ACTN</name>
<proteinExistence type="predicted"/>
<dbReference type="RefSeq" id="WP_177212942.1">
    <property type="nucleotide sequence ID" value="NZ_FOSW01000020.1"/>
</dbReference>
<accession>A0A1I4L5T8</accession>
<feature type="domain" description="PepSY" evidence="3">
    <location>
        <begin position="102"/>
        <end position="157"/>
    </location>
</feature>
<feature type="compositionally biased region" description="Basic and acidic residues" evidence="1">
    <location>
        <begin position="75"/>
        <end position="91"/>
    </location>
</feature>
<dbReference type="EMBL" id="FOSW01000020">
    <property type="protein sequence ID" value="SFL86281.1"/>
    <property type="molecule type" value="Genomic_DNA"/>
</dbReference>
<feature type="signal peptide" evidence="2">
    <location>
        <begin position="1"/>
        <end position="29"/>
    </location>
</feature>
<gene>
    <name evidence="4" type="ORF">SAMN04488085_12029</name>
</gene>
<protein>
    <submittedName>
        <fullName evidence="4">Peptidase propeptide and YPEB domain-containing protein</fullName>
    </submittedName>
</protein>
<dbReference type="InterPro" id="IPR025711">
    <property type="entry name" value="PepSY"/>
</dbReference>
<evidence type="ECO:0000256" key="2">
    <source>
        <dbReference type="SAM" id="SignalP"/>
    </source>
</evidence>
<feature type="region of interest" description="Disordered" evidence="1">
    <location>
        <begin position="27"/>
        <end position="94"/>
    </location>
</feature>
<dbReference type="STRING" id="504800.SAMN04488085_12029"/>
<organism evidence="4 5">
    <name type="scientific">Geodermatophilus ruber</name>
    <dbReference type="NCBI Taxonomy" id="504800"/>
    <lineage>
        <taxon>Bacteria</taxon>
        <taxon>Bacillati</taxon>
        <taxon>Actinomycetota</taxon>
        <taxon>Actinomycetes</taxon>
        <taxon>Geodermatophilales</taxon>
        <taxon>Geodermatophilaceae</taxon>
        <taxon>Geodermatophilus</taxon>
    </lineage>
</organism>
<sequence length="164" mass="16250">MNLRGRKAKLAAAGVLAAAVGGGASIAAAAGGAGAPPPVADQQQAEAEHADNPDGGPGSQEEDPAITGSVPAPAEAERPDGEKTGQSDTQERAALQQLATVTQRQAEQAALAAVPGTVQQTGLDAENGYVVYSVEVRSADGTVTEVVVDAGTGQPLAQQTDVED</sequence>
<dbReference type="Pfam" id="PF03413">
    <property type="entry name" value="PepSY"/>
    <property type="match status" value="1"/>
</dbReference>
<dbReference type="AlphaFoldDB" id="A0A1I4L5T8"/>
<evidence type="ECO:0000313" key="5">
    <source>
        <dbReference type="Proteomes" id="UP000199152"/>
    </source>
</evidence>
<dbReference type="InParanoid" id="A0A1I4L5T8"/>
<dbReference type="Gene3D" id="3.10.450.40">
    <property type="match status" value="1"/>
</dbReference>
<keyword evidence="5" id="KW-1185">Reference proteome</keyword>
<feature type="chain" id="PRO_5011504673" evidence="2">
    <location>
        <begin position="30"/>
        <end position="164"/>
    </location>
</feature>
<evidence type="ECO:0000313" key="4">
    <source>
        <dbReference type="EMBL" id="SFL86281.1"/>
    </source>
</evidence>
<reference evidence="4 5" key="1">
    <citation type="submission" date="2016-10" db="EMBL/GenBank/DDBJ databases">
        <authorList>
            <person name="de Groot N.N."/>
        </authorList>
    </citation>
    <scope>NUCLEOTIDE SEQUENCE [LARGE SCALE GENOMIC DNA]</scope>
    <source>
        <strain evidence="4 5">DSM 45317</strain>
    </source>
</reference>
<dbReference type="Proteomes" id="UP000199152">
    <property type="component" value="Unassembled WGS sequence"/>
</dbReference>